<comment type="caution">
    <text evidence="2">The sequence shown here is derived from an EMBL/GenBank/DDBJ whole genome shotgun (WGS) entry which is preliminary data.</text>
</comment>
<accession>A0A7Y6IMU2</accession>
<evidence type="ECO:0000256" key="1">
    <source>
        <dbReference type="SAM" id="Phobius"/>
    </source>
</evidence>
<dbReference type="RefSeq" id="WP_175600711.1">
    <property type="nucleotide sequence ID" value="NZ_JABWGO010000002.1"/>
</dbReference>
<feature type="transmembrane region" description="Helical" evidence="1">
    <location>
        <begin position="61"/>
        <end position="86"/>
    </location>
</feature>
<keyword evidence="1" id="KW-0472">Membrane</keyword>
<keyword evidence="1" id="KW-0812">Transmembrane</keyword>
<protein>
    <submittedName>
        <fullName evidence="2">Uncharacterized protein</fullName>
    </submittedName>
</protein>
<dbReference type="EMBL" id="JABWGO010000002">
    <property type="protein sequence ID" value="NUW41174.1"/>
    <property type="molecule type" value="Genomic_DNA"/>
</dbReference>
<feature type="transmembrane region" description="Helical" evidence="1">
    <location>
        <begin position="34"/>
        <end position="54"/>
    </location>
</feature>
<dbReference type="Proteomes" id="UP000546126">
    <property type="component" value="Unassembled WGS sequence"/>
</dbReference>
<keyword evidence="3" id="KW-1185">Reference proteome</keyword>
<evidence type="ECO:0000313" key="2">
    <source>
        <dbReference type="EMBL" id="NUW41174.1"/>
    </source>
</evidence>
<organism evidence="2 3">
    <name type="scientific">Nonomuraea rhodomycinica</name>
    <dbReference type="NCBI Taxonomy" id="1712872"/>
    <lineage>
        <taxon>Bacteria</taxon>
        <taxon>Bacillati</taxon>
        <taxon>Actinomycetota</taxon>
        <taxon>Actinomycetes</taxon>
        <taxon>Streptosporangiales</taxon>
        <taxon>Streptosporangiaceae</taxon>
        <taxon>Nonomuraea</taxon>
    </lineage>
</organism>
<name>A0A7Y6IMU2_9ACTN</name>
<evidence type="ECO:0000313" key="3">
    <source>
        <dbReference type="Proteomes" id="UP000546126"/>
    </source>
</evidence>
<dbReference type="AlphaFoldDB" id="A0A7Y6IMU2"/>
<proteinExistence type="predicted"/>
<keyword evidence="1" id="KW-1133">Transmembrane helix</keyword>
<gene>
    <name evidence="2" type="ORF">HT134_13625</name>
</gene>
<reference evidence="2 3" key="1">
    <citation type="submission" date="2020-06" db="EMBL/GenBank/DDBJ databases">
        <authorList>
            <person name="Chanama M."/>
        </authorList>
    </citation>
    <scope>NUCLEOTIDE SEQUENCE [LARGE SCALE GENOMIC DNA]</scope>
    <source>
        <strain evidence="2 3">TBRC6557</strain>
    </source>
</reference>
<sequence length="92" mass="9452">MGRRTPLLLGLFGAGLAALGLGLFAGRCDSFGLFPFEVVAYVVGACLVGGALVLRGRPGVAMSVLILLVVAALAVLGAVLAFFSLFSRCFEF</sequence>